<sequence length="104" mass="12126">MSTRVYIKSTLSETGWNQSLLVEEQDWSNDLDSFIEFDNNITTYGILTDEDILQTLAVEENVHLDDEVVENYMKGLEHALEERKENLKPNILLIFHQLKDALEL</sequence>
<keyword evidence="2" id="KW-1185">Reference proteome</keyword>
<evidence type="ECO:0000313" key="1">
    <source>
        <dbReference type="EMBL" id="CRL00163.1"/>
    </source>
</evidence>
<dbReference type="EMBL" id="CVRI01000054">
    <property type="protein sequence ID" value="CRL00163.1"/>
    <property type="molecule type" value="Genomic_DNA"/>
</dbReference>
<reference evidence="1 2" key="1">
    <citation type="submission" date="2015-04" db="EMBL/GenBank/DDBJ databases">
        <authorList>
            <person name="Syromyatnikov M.Y."/>
            <person name="Popov V.N."/>
        </authorList>
    </citation>
    <scope>NUCLEOTIDE SEQUENCE [LARGE SCALE GENOMIC DNA]</scope>
</reference>
<name>A0A1J1IIW2_9DIPT</name>
<proteinExistence type="predicted"/>
<dbReference type="Proteomes" id="UP000183832">
    <property type="component" value="Unassembled WGS sequence"/>
</dbReference>
<dbReference type="AlphaFoldDB" id="A0A1J1IIW2"/>
<protein>
    <submittedName>
        <fullName evidence="1">CLUMA_CG013439, isoform A</fullName>
    </submittedName>
</protein>
<organism evidence="1 2">
    <name type="scientific">Clunio marinus</name>
    <dbReference type="NCBI Taxonomy" id="568069"/>
    <lineage>
        <taxon>Eukaryota</taxon>
        <taxon>Metazoa</taxon>
        <taxon>Ecdysozoa</taxon>
        <taxon>Arthropoda</taxon>
        <taxon>Hexapoda</taxon>
        <taxon>Insecta</taxon>
        <taxon>Pterygota</taxon>
        <taxon>Neoptera</taxon>
        <taxon>Endopterygota</taxon>
        <taxon>Diptera</taxon>
        <taxon>Nematocera</taxon>
        <taxon>Chironomoidea</taxon>
        <taxon>Chironomidae</taxon>
        <taxon>Clunio</taxon>
    </lineage>
</organism>
<gene>
    <name evidence="1" type="ORF">CLUMA_CG013439</name>
</gene>
<evidence type="ECO:0000313" key="2">
    <source>
        <dbReference type="Proteomes" id="UP000183832"/>
    </source>
</evidence>
<accession>A0A1J1IIW2</accession>